<protein>
    <submittedName>
        <fullName evidence="2">Uncharacterized protein</fullName>
    </submittedName>
</protein>
<comment type="caution">
    <text evidence="2">The sequence shown here is derived from an EMBL/GenBank/DDBJ whole genome shotgun (WGS) entry which is preliminary data.</text>
</comment>
<dbReference type="Proteomes" id="UP000318825">
    <property type="component" value="Unassembled WGS sequence"/>
</dbReference>
<evidence type="ECO:0000313" key="2">
    <source>
        <dbReference type="EMBL" id="GEC17663.1"/>
    </source>
</evidence>
<evidence type="ECO:0000313" key="3">
    <source>
        <dbReference type="Proteomes" id="UP000318825"/>
    </source>
</evidence>
<sequence>MSNFDTTTPNTLDRNQADGSTQNLKEEVSRAGGELKHRAGETLRASTDCASDKIEEAANAAKDVVSETAKHLGSRAHEQQEAGADFIGRFADDIRKAARAFENDVPFAARGIESAADYVHEASEKIQNGSFRDLLDGAGDFARRQPAAFLGLSALAGFAAVRFLRASGEQRAPSSSPSSQRHE</sequence>
<dbReference type="OrthoDB" id="7889162at2"/>
<dbReference type="AlphaFoldDB" id="A0A4Y3WFJ9"/>
<proteinExistence type="predicted"/>
<gene>
    <name evidence="2" type="ORF">NWI01_35550</name>
</gene>
<feature type="compositionally biased region" description="Polar residues" evidence="1">
    <location>
        <begin position="1"/>
        <end position="23"/>
    </location>
</feature>
<dbReference type="EMBL" id="BJNF01000130">
    <property type="protein sequence ID" value="GEC17663.1"/>
    <property type="molecule type" value="Genomic_DNA"/>
</dbReference>
<feature type="compositionally biased region" description="Basic and acidic residues" evidence="1">
    <location>
        <begin position="24"/>
        <end position="41"/>
    </location>
</feature>
<accession>A0A4Y3WFJ9</accession>
<name>A0A4Y3WFJ9_NITWI</name>
<dbReference type="RefSeq" id="WP_141385370.1">
    <property type="nucleotide sequence ID" value="NZ_BJNF01000130.1"/>
</dbReference>
<feature type="region of interest" description="Disordered" evidence="1">
    <location>
        <begin position="1"/>
        <end position="47"/>
    </location>
</feature>
<dbReference type="Gene3D" id="1.20.120.20">
    <property type="entry name" value="Apolipoprotein"/>
    <property type="match status" value="1"/>
</dbReference>
<organism evidence="2 3">
    <name type="scientific">Nitrobacter winogradskyi</name>
    <name type="common">Nitrobacter agilis</name>
    <dbReference type="NCBI Taxonomy" id="913"/>
    <lineage>
        <taxon>Bacteria</taxon>
        <taxon>Pseudomonadati</taxon>
        <taxon>Pseudomonadota</taxon>
        <taxon>Alphaproteobacteria</taxon>
        <taxon>Hyphomicrobiales</taxon>
        <taxon>Nitrobacteraceae</taxon>
        <taxon>Nitrobacter</taxon>
    </lineage>
</organism>
<reference evidence="2 3" key="1">
    <citation type="submission" date="2019-06" db="EMBL/GenBank/DDBJ databases">
        <title>Whole genome shotgun sequence of Nitrobacter winogradskyi NBRC 14297.</title>
        <authorList>
            <person name="Hosoyama A."/>
            <person name="Uohara A."/>
            <person name="Ohji S."/>
            <person name="Ichikawa N."/>
        </authorList>
    </citation>
    <scope>NUCLEOTIDE SEQUENCE [LARGE SCALE GENOMIC DNA]</scope>
    <source>
        <strain evidence="2 3">NBRC 14297</strain>
    </source>
</reference>
<evidence type="ECO:0000256" key="1">
    <source>
        <dbReference type="SAM" id="MobiDB-lite"/>
    </source>
</evidence>
<dbReference type="SUPFAM" id="SSF74748">
    <property type="entry name" value="Variable surface antigen VlsE"/>
    <property type="match status" value="1"/>
</dbReference>